<keyword evidence="1" id="KW-0812">Transmembrane</keyword>
<proteinExistence type="predicted"/>
<feature type="transmembrane region" description="Helical" evidence="1">
    <location>
        <begin position="35"/>
        <end position="56"/>
    </location>
</feature>
<evidence type="ECO:0000256" key="1">
    <source>
        <dbReference type="SAM" id="Phobius"/>
    </source>
</evidence>
<keyword evidence="1" id="KW-0472">Membrane</keyword>
<protein>
    <submittedName>
        <fullName evidence="2">Uncharacterized protein</fullName>
    </submittedName>
</protein>
<evidence type="ECO:0000313" key="2">
    <source>
        <dbReference type="EMBL" id="SES32136.1"/>
    </source>
</evidence>
<dbReference type="Proteomes" id="UP000198571">
    <property type="component" value="Unassembled WGS sequence"/>
</dbReference>
<dbReference type="AlphaFoldDB" id="A0A1H9WDX7"/>
<evidence type="ECO:0000313" key="3">
    <source>
        <dbReference type="Proteomes" id="UP000198571"/>
    </source>
</evidence>
<gene>
    <name evidence="2" type="ORF">SAMN05518684_11663</name>
</gene>
<dbReference type="EMBL" id="FOGT01000016">
    <property type="protein sequence ID" value="SES32136.1"/>
    <property type="molecule type" value="Genomic_DNA"/>
</dbReference>
<accession>A0A1H9WDX7</accession>
<keyword evidence="3" id="KW-1185">Reference proteome</keyword>
<reference evidence="3" key="1">
    <citation type="submission" date="2016-10" db="EMBL/GenBank/DDBJ databases">
        <authorList>
            <person name="Varghese N."/>
            <person name="Submissions S."/>
        </authorList>
    </citation>
    <scope>NUCLEOTIDE SEQUENCE [LARGE SCALE GENOMIC DNA]</scope>
    <source>
        <strain evidence="3">S9</strain>
    </source>
</reference>
<dbReference type="RefSeq" id="WP_177174400.1">
    <property type="nucleotide sequence ID" value="NZ_FOGT01000016.1"/>
</dbReference>
<keyword evidence="1" id="KW-1133">Transmembrane helix</keyword>
<sequence length="58" mass="6439">MLKQFFSIGFLALVLFLTPVTHVFAEENGDNGASLLEGPFVIVAFATIILMIYYAIRD</sequence>
<organism evidence="2 3">
    <name type="scientific">Salipaludibacillus aurantiacus</name>
    <dbReference type="NCBI Taxonomy" id="1601833"/>
    <lineage>
        <taxon>Bacteria</taxon>
        <taxon>Bacillati</taxon>
        <taxon>Bacillota</taxon>
        <taxon>Bacilli</taxon>
        <taxon>Bacillales</taxon>
        <taxon>Bacillaceae</taxon>
    </lineage>
</organism>
<name>A0A1H9WDX7_9BACI</name>